<organism evidence="2 3">
    <name type="scientific">Periconia digitata</name>
    <dbReference type="NCBI Taxonomy" id="1303443"/>
    <lineage>
        <taxon>Eukaryota</taxon>
        <taxon>Fungi</taxon>
        <taxon>Dikarya</taxon>
        <taxon>Ascomycota</taxon>
        <taxon>Pezizomycotina</taxon>
        <taxon>Dothideomycetes</taxon>
        <taxon>Pleosporomycetidae</taxon>
        <taxon>Pleosporales</taxon>
        <taxon>Massarineae</taxon>
        <taxon>Periconiaceae</taxon>
        <taxon>Periconia</taxon>
    </lineage>
</organism>
<feature type="region of interest" description="Disordered" evidence="1">
    <location>
        <begin position="1"/>
        <end position="61"/>
    </location>
</feature>
<comment type="caution">
    <text evidence="2">The sequence shown here is derived from an EMBL/GenBank/DDBJ whole genome shotgun (WGS) entry which is preliminary data.</text>
</comment>
<proteinExistence type="predicted"/>
<protein>
    <submittedName>
        <fullName evidence="2">Uncharacterized protein</fullName>
    </submittedName>
</protein>
<evidence type="ECO:0000313" key="3">
    <source>
        <dbReference type="Proteomes" id="UP001152607"/>
    </source>
</evidence>
<evidence type="ECO:0000256" key="1">
    <source>
        <dbReference type="SAM" id="MobiDB-lite"/>
    </source>
</evidence>
<dbReference type="OrthoDB" id="10479068at2759"/>
<dbReference type="Proteomes" id="UP001152607">
    <property type="component" value="Unassembled WGS sequence"/>
</dbReference>
<reference evidence="2" key="1">
    <citation type="submission" date="2023-01" db="EMBL/GenBank/DDBJ databases">
        <authorList>
            <person name="Van Ghelder C."/>
            <person name="Rancurel C."/>
        </authorList>
    </citation>
    <scope>NUCLEOTIDE SEQUENCE</scope>
    <source>
        <strain evidence="2">CNCM I-4278</strain>
    </source>
</reference>
<evidence type="ECO:0000313" key="2">
    <source>
        <dbReference type="EMBL" id="CAI6335610.1"/>
    </source>
</evidence>
<dbReference type="EMBL" id="CAOQHR010000006">
    <property type="protein sequence ID" value="CAI6335610.1"/>
    <property type="molecule type" value="Genomic_DNA"/>
</dbReference>
<sequence length="162" mass="17901">MEQTTMHHLPPQDVEQQGPGKSVWMPPSQRLFPRLHQKQTVASPSKCPDPPCQQLSDAATKAPPTLQAGILPAGTLPAMETPSLDDLSQRHPLAAHPWWVNRPHLLAVLGSQDPATAAHTLPTTSQQQEAMHMLAQRSQRMFNILNLHRGCQKQRGGFPNLE</sequence>
<accession>A0A9W4UGP4</accession>
<gene>
    <name evidence="2" type="ORF">PDIGIT_LOCUS8694</name>
</gene>
<dbReference type="AlphaFoldDB" id="A0A9W4UGP4"/>
<keyword evidence="3" id="KW-1185">Reference proteome</keyword>
<name>A0A9W4UGP4_9PLEO</name>